<organism evidence="20">
    <name type="scientific">marine sediment metagenome</name>
    <dbReference type="NCBI Taxonomy" id="412755"/>
    <lineage>
        <taxon>unclassified sequences</taxon>
        <taxon>metagenomes</taxon>
        <taxon>ecological metagenomes</taxon>
    </lineage>
</organism>
<dbReference type="GO" id="GO:0008818">
    <property type="term" value="F:cobalamin 5'-phosphate synthase activity"/>
    <property type="evidence" value="ECO:0007669"/>
    <property type="project" value="InterPro"/>
</dbReference>
<dbReference type="Pfam" id="PF02654">
    <property type="entry name" value="CobS"/>
    <property type="match status" value="1"/>
</dbReference>
<comment type="catalytic activity">
    <reaction evidence="17">
        <text>alpha-ribazole + adenosylcob(III)inamide-GDP = adenosylcob(III)alamin + GMP + H(+)</text>
        <dbReference type="Rhea" id="RHEA:16049"/>
        <dbReference type="ChEBI" id="CHEBI:10329"/>
        <dbReference type="ChEBI" id="CHEBI:15378"/>
        <dbReference type="ChEBI" id="CHEBI:18408"/>
        <dbReference type="ChEBI" id="CHEBI:58115"/>
        <dbReference type="ChEBI" id="CHEBI:60487"/>
        <dbReference type="EC" id="2.7.8.26"/>
    </reaction>
</comment>
<dbReference type="PANTHER" id="PTHR34148:SF1">
    <property type="entry name" value="ADENOSYLCOBINAMIDE-GDP RIBAZOLETRANSFERASE"/>
    <property type="match status" value="1"/>
</dbReference>
<feature type="transmembrane region" description="Helical" evidence="19">
    <location>
        <begin position="135"/>
        <end position="161"/>
    </location>
</feature>
<dbReference type="GO" id="GO:0051073">
    <property type="term" value="F:adenosylcobinamide-GDP ribazoletransferase activity"/>
    <property type="evidence" value="ECO:0007669"/>
    <property type="project" value="UniProtKB-EC"/>
</dbReference>
<name>A0A0F8WZR4_9ZZZZ</name>
<reference evidence="20" key="1">
    <citation type="journal article" date="2015" name="Nature">
        <title>Complex archaea that bridge the gap between prokaryotes and eukaryotes.</title>
        <authorList>
            <person name="Spang A."/>
            <person name="Saw J.H."/>
            <person name="Jorgensen S.L."/>
            <person name="Zaremba-Niedzwiedzka K."/>
            <person name="Martijn J."/>
            <person name="Lind A.E."/>
            <person name="van Eijk R."/>
            <person name="Schleper C."/>
            <person name="Guy L."/>
            <person name="Ettema T.J."/>
        </authorList>
    </citation>
    <scope>NUCLEOTIDE SEQUENCE</scope>
</reference>
<evidence type="ECO:0000256" key="2">
    <source>
        <dbReference type="ARBA" id="ARBA00004651"/>
    </source>
</evidence>
<evidence type="ECO:0000256" key="4">
    <source>
        <dbReference type="ARBA" id="ARBA00010561"/>
    </source>
</evidence>
<proteinExistence type="inferred from homology"/>
<keyword evidence="8" id="KW-0169">Cobalamin biosynthesis</keyword>
<evidence type="ECO:0000256" key="12">
    <source>
        <dbReference type="ARBA" id="ARBA00022989"/>
    </source>
</evidence>
<feature type="transmembrane region" description="Helical" evidence="19">
    <location>
        <begin position="110"/>
        <end position="128"/>
    </location>
</feature>
<evidence type="ECO:0000256" key="7">
    <source>
        <dbReference type="ARBA" id="ARBA00022475"/>
    </source>
</evidence>
<dbReference type="EC" id="2.7.8.26" evidence="5"/>
<evidence type="ECO:0000256" key="5">
    <source>
        <dbReference type="ARBA" id="ARBA00013200"/>
    </source>
</evidence>
<evidence type="ECO:0000256" key="17">
    <source>
        <dbReference type="ARBA" id="ARBA00048623"/>
    </source>
</evidence>
<evidence type="ECO:0000256" key="10">
    <source>
        <dbReference type="ARBA" id="ARBA00022692"/>
    </source>
</evidence>
<gene>
    <name evidence="20" type="ORF">LCGC14_3089080</name>
</gene>
<evidence type="ECO:0000256" key="19">
    <source>
        <dbReference type="SAM" id="Phobius"/>
    </source>
</evidence>
<keyword evidence="9" id="KW-0808">Transferase</keyword>
<accession>A0A0F8WZR4</accession>
<feature type="non-terminal residue" evidence="20">
    <location>
        <position position="1"/>
    </location>
</feature>
<keyword evidence="10 19" id="KW-0812">Transmembrane</keyword>
<comment type="similarity">
    <text evidence="4">Belongs to the CobS family.</text>
</comment>
<protein>
    <recommendedName>
        <fullName evidence="6">Adenosylcobinamide-GDP ribazoletransferase</fullName>
        <ecNumber evidence="5">2.7.8.26</ecNumber>
    </recommendedName>
    <alternativeName>
        <fullName evidence="16">Cobalamin synthase</fullName>
    </alternativeName>
    <alternativeName>
        <fullName evidence="15">Cobalamin-5'-phosphate synthase</fullName>
    </alternativeName>
</protein>
<evidence type="ECO:0000313" key="20">
    <source>
        <dbReference type="EMBL" id="KKK54005.1"/>
    </source>
</evidence>
<feature type="transmembrane region" description="Helical" evidence="19">
    <location>
        <begin position="63"/>
        <end position="82"/>
    </location>
</feature>
<comment type="subcellular location">
    <subcellularLocation>
        <location evidence="2">Cell membrane</location>
        <topology evidence="2">Multi-pass membrane protein</topology>
    </subcellularLocation>
</comment>
<evidence type="ECO:0000256" key="1">
    <source>
        <dbReference type="ARBA" id="ARBA00001946"/>
    </source>
</evidence>
<comment type="pathway">
    <text evidence="3">Cofactor biosynthesis; adenosylcobalamin biosynthesis; adenosylcobalamin from cob(II)yrinate a,c-diamide: step 7/7.</text>
</comment>
<keyword evidence="12 19" id="KW-1133">Transmembrane helix</keyword>
<keyword evidence="11" id="KW-0460">Magnesium</keyword>
<evidence type="ECO:0000256" key="11">
    <source>
        <dbReference type="ARBA" id="ARBA00022842"/>
    </source>
</evidence>
<dbReference type="HAMAP" id="MF_00719">
    <property type="entry name" value="CobS"/>
    <property type="match status" value="1"/>
</dbReference>
<sequence length="256" mass="28130">RRNRELKFLAALKFLTIIPLPWQRKVSPEELGRSIGYFPLVGIIIGLILVGLNWLLSPLLPSAVVNALLIISLVVISGALHLDGFVDTCDGIAGHKTPEERWQVMSDSRVGGFGIIGVVLLLLVKYVALDNVPPALLMLTLVLMPMIGRWAMVYAIFAYPYAKPSGLGVVVKQGTRWPRFLMATLIALVVAYVLAQLMGVATMLGIWIIAMVMAGYMKRKFSGLTGDTYGAINEVAEVCVLILICLLVYNHWLWLA</sequence>
<keyword evidence="13 19" id="KW-0472">Membrane</keyword>
<dbReference type="NCBIfam" id="TIGR00317">
    <property type="entry name" value="cobS"/>
    <property type="match status" value="1"/>
</dbReference>
<feature type="transmembrane region" description="Helical" evidence="19">
    <location>
        <begin position="235"/>
        <end position="254"/>
    </location>
</feature>
<feature type="transmembrane region" description="Helical" evidence="19">
    <location>
        <begin position="181"/>
        <end position="214"/>
    </location>
</feature>
<comment type="function">
    <text evidence="14">Joins adenosylcobinamide-GDP and alpha-ribazole to generate adenosylcobalamin (Ado-cobalamin). Also synthesizes adenosylcobalamin 5'-phosphate from adenosylcobinamide-GDP and alpha-ribazole 5'-phosphate.</text>
</comment>
<comment type="caution">
    <text evidence="20">The sequence shown here is derived from an EMBL/GenBank/DDBJ whole genome shotgun (WGS) entry which is preliminary data.</text>
</comment>
<dbReference type="UniPathway" id="UPA00148">
    <property type="reaction ID" value="UER00238"/>
</dbReference>
<evidence type="ECO:0000256" key="8">
    <source>
        <dbReference type="ARBA" id="ARBA00022573"/>
    </source>
</evidence>
<evidence type="ECO:0000256" key="3">
    <source>
        <dbReference type="ARBA" id="ARBA00004663"/>
    </source>
</evidence>
<evidence type="ECO:0000256" key="6">
    <source>
        <dbReference type="ARBA" id="ARBA00015850"/>
    </source>
</evidence>
<comment type="cofactor">
    <cofactor evidence="1">
        <name>Mg(2+)</name>
        <dbReference type="ChEBI" id="CHEBI:18420"/>
    </cofactor>
</comment>
<feature type="transmembrane region" description="Helical" evidence="19">
    <location>
        <begin position="35"/>
        <end position="56"/>
    </location>
</feature>
<dbReference type="GO" id="GO:0005886">
    <property type="term" value="C:plasma membrane"/>
    <property type="evidence" value="ECO:0007669"/>
    <property type="project" value="UniProtKB-SubCell"/>
</dbReference>
<dbReference type="GO" id="GO:0009236">
    <property type="term" value="P:cobalamin biosynthetic process"/>
    <property type="evidence" value="ECO:0007669"/>
    <property type="project" value="UniProtKB-UniPathway"/>
</dbReference>
<evidence type="ECO:0000256" key="18">
    <source>
        <dbReference type="ARBA" id="ARBA00049504"/>
    </source>
</evidence>
<comment type="catalytic activity">
    <reaction evidence="18">
        <text>alpha-ribazole 5'-phosphate + adenosylcob(III)inamide-GDP = adenosylcob(III)alamin 5'-phosphate + GMP + H(+)</text>
        <dbReference type="Rhea" id="RHEA:23560"/>
        <dbReference type="ChEBI" id="CHEBI:15378"/>
        <dbReference type="ChEBI" id="CHEBI:57918"/>
        <dbReference type="ChEBI" id="CHEBI:58115"/>
        <dbReference type="ChEBI" id="CHEBI:60487"/>
        <dbReference type="ChEBI" id="CHEBI:60493"/>
        <dbReference type="EC" id="2.7.8.26"/>
    </reaction>
</comment>
<dbReference type="EMBL" id="LAZR01066220">
    <property type="protein sequence ID" value="KKK54005.1"/>
    <property type="molecule type" value="Genomic_DNA"/>
</dbReference>
<evidence type="ECO:0000256" key="14">
    <source>
        <dbReference type="ARBA" id="ARBA00025228"/>
    </source>
</evidence>
<evidence type="ECO:0000256" key="13">
    <source>
        <dbReference type="ARBA" id="ARBA00023136"/>
    </source>
</evidence>
<dbReference type="InterPro" id="IPR003805">
    <property type="entry name" value="CobS"/>
</dbReference>
<keyword evidence="7" id="KW-1003">Cell membrane</keyword>
<dbReference type="PANTHER" id="PTHR34148">
    <property type="entry name" value="ADENOSYLCOBINAMIDE-GDP RIBAZOLETRANSFERASE"/>
    <property type="match status" value="1"/>
</dbReference>
<dbReference type="AlphaFoldDB" id="A0A0F8WZR4"/>
<evidence type="ECO:0000256" key="16">
    <source>
        <dbReference type="ARBA" id="ARBA00032853"/>
    </source>
</evidence>
<evidence type="ECO:0000256" key="9">
    <source>
        <dbReference type="ARBA" id="ARBA00022679"/>
    </source>
</evidence>
<evidence type="ECO:0000256" key="15">
    <source>
        <dbReference type="ARBA" id="ARBA00032605"/>
    </source>
</evidence>